<name>A0A4S8R4P6_9HELO</name>
<keyword evidence="2" id="KW-1185">Reference proteome</keyword>
<evidence type="ECO:0000313" key="1">
    <source>
        <dbReference type="EMBL" id="THV51702.1"/>
    </source>
</evidence>
<proteinExistence type="predicted"/>
<dbReference type="AlphaFoldDB" id="A0A4S8R4P6"/>
<sequence length="104" mass="11309">MVLLSGVLMKSIDNVFGIRNGKDGKINPDTCNSAVLASPKTVSLHPASSKGGIPVRIAVHRIPFEEYNPRNPDQLLVDSHHTVLESSPSPYRRISISLLIIVPD</sequence>
<dbReference type="Proteomes" id="UP000308671">
    <property type="component" value="Unassembled WGS sequence"/>
</dbReference>
<evidence type="ECO:0000313" key="2">
    <source>
        <dbReference type="Proteomes" id="UP000308671"/>
    </source>
</evidence>
<accession>A0A4S8R4P6</accession>
<protein>
    <submittedName>
        <fullName evidence="1">Uncharacterized protein</fullName>
    </submittedName>
</protein>
<dbReference type="EMBL" id="PQXL01000101">
    <property type="protein sequence ID" value="THV51702.1"/>
    <property type="molecule type" value="Genomic_DNA"/>
</dbReference>
<gene>
    <name evidence="1" type="ORF">BGAL_0101g00040</name>
</gene>
<comment type="caution">
    <text evidence="1">The sequence shown here is derived from an EMBL/GenBank/DDBJ whole genome shotgun (WGS) entry which is preliminary data.</text>
</comment>
<reference evidence="1 2" key="1">
    <citation type="submission" date="2017-12" db="EMBL/GenBank/DDBJ databases">
        <title>Comparative genomics of Botrytis spp.</title>
        <authorList>
            <person name="Valero-Jimenez C.A."/>
            <person name="Tapia P."/>
            <person name="Veloso J."/>
            <person name="Silva-Moreno E."/>
            <person name="Staats M."/>
            <person name="Valdes J.H."/>
            <person name="Van Kan J.A.L."/>
        </authorList>
    </citation>
    <scope>NUCLEOTIDE SEQUENCE [LARGE SCALE GENOMIC DNA]</scope>
    <source>
        <strain evidence="1 2">MUCL435</strain>
    </source>
</reference>
<organism evidence="1 2">
    <name type="scientific">Botrytis galanthina</name>
    <dbReference type="NCBI Taxonomy" id="278940"/>
    <lineage>
        <taxon>Eukaryota</taxon>
        <taxon>Fungi</taxon>
        <taxon>Dikarya</taxon>
        <taxon>Ascomycota</taxon>
        <taxon>Pezizomycotina</taxon>
        <taxon>Leotiomycetes</taxon>
        <taxon>Helotiales</taxon>
        <taxon>Sclerotiniaceae</taxon>
        <taxon>Botrytis</taxon>
    </lineage>
</organism>